<dbReference type="Proteomes" id="UP001446871">
    <property type="component" value="Unassembled WGS sequence"/>
</dbReference>
<evidence type="ECO:0000256" key="1">
    <source>
        <dbReference type="SAM" id="MobiDB-lite"/>
    </source>
</evidence>
<proteinExistence type="predicted"/>
<evidence type="ECO:0000313" key="3">
    <source>
        <dbReference type="Proteomes" id="UP001446871"/>
    </source>
</evidence>
<protein>
    <submittedName>
        <fullName evidence="2">Uncharacterized protein</fullName>
    </submittedName>
</protein>
<sequence length="303" mass="34174">MDYYSKHDNDDGKGPDLLRVCRRFRDVAGAIISQYAAQIYYPAKGDDPFSLITMTSAGGKPEDVRSLIVHLVWDGTFRAESLQEWRQSFFALAQQMNKLPGSEMVNLRYIQIRLQPAPIGEICQGPLSSFKKVLEHSTLKLIDIMGSPKDYKHQEAMQIRLLSGHFASMSMKEMGSLTKDDTVNGLVGMPCKAPKKELIVAIKRHATINNMVAAADGLTAISDKLRDSVIKSWYMKMMDKQSRPWGFYFVQDHKVYLKWQAHRLEELESEERRAAEEAEDVASDAATEGSSSGPVDDDEDIYN</sequence>
<dbReference type="EMBL" id="JAQQWM010000007">
    <property type="protein sequence ID" value="KAK8057114.1"/>
    <property type="molecule type" value="Genomic_DNA"/>
</dbReference>
<accession>A0ABR1UDZ3</accession>
<comment type="caution">
    <text evidence="2">The sequence shown here is derived from an EMBL/GenBank/DDBJ whole genome shotgun (WGS) entry which is preliminary data.</text>
</comment>
<gene>
    <name evidence="2" type="ORF">PG996_011051</name>
</gene>
<evidence type="ECO:0000313" key="2">
    <source>
        <dbReference type="EMBL" id="KAK8057114.1"/>
    </source>
</evidence>
<name>A0ABR1UDZ3_9PEZI</name>
<feature type="region of interest" description="Disordered" evidence="1">
    <location>
        <begin position="268"/>
        <end position="303"/>
    </location>
</feature>
<reference evidence="2 3" key="1">
    <citation type="submission" date="2023-01" db="EMBL/GenBank/DDBJ databases">
        <title>Analysis of 21 Apiospora genomes using comparative genomics revels a genus with tremendous synthesis potential of carbohydrate active enzymes and secondary metabolites.</title>
        <authorList>
            <person name="Sorensen T."/>
        </authorList>
    </citation>
    <scope>NUCLEOTIDE SEQUENCE [LARGE SCALE GENOMIC DNA]</scope>
    <source>
        <strain evidence="2 3">CBS 83171</strain>
    </source>
</reference>
<organism evidence="2 3">
    <name type="scientific">Apiospora saccharicola</name>
    <dbReference type="NCBI Taxonomy" id="335842"/>
    <lineage>
        <taxon>Eukaryota</taxon>
        <taxon>Fungi</taxon>
        <taxon>Dikarya</taxon>
        <taxon>Ascomycota</taxon>
        <taxon>Pezizomycotina</taxon>
        <taxon>Sordariomycetes</taxon>
        <taxon>Xylariomycetidae</taxon>
        <taxon>Amphisphaeriales</taxon>
        <taxon>Apiosporaceae</taxon>
        <taxon>Apiospora</taxon>
    </lineage>
</organism>
<keyword evidence="3" id="KW-1185">Reference proteome</keyword>